<dbReference type="PANTHER" id="PTHR20913">
    <property type="entry name" value="TBC1 DOMAIN FAMILY MEMBER 20/GTPASE"/>
    <property type="match status" value="1"/>
</dbReference>
<dbReference type="PROSITE" id="PS50086">
    <property type="entry name" value="TBC_RABGAP"/>
    <property type="match status" value="1"/>
</dbReference>
<comment type="caution">
    <text evidence="4">The sequence shown here is derived from an EMBL/GenBank/DDBJ whole genome shotgun (WGS) entry which is preliminary data.</text>
</comment>
<name>A0A0T6AUY3_9SCAR</name>
<dbReference type="InterPro" id="IPR000195">
    <property type="entry name" value="Rab-GAP-TBC_dom"/>
</dbReference>
<keyword evidence="1" id="KW-0343">GTPase activation</keyword>
<dbReference type="GO" id="GO:0005789">
    <property type="term" value="C:endoplasmic reticulum membrane"/>
    <property type="evidence" value="ECO:0007669"/>
    <property type="project" value="TreeGrafter"/>
</dbReference>
<feature type="domain" description="Rab-GAP TBC" evidence="3">
    <location>
        <begin position="97"/>
        <end position="283"/>
    </location>
</feature>
<evidence type="ECO:0000313" key="5">
    <source>
        <dbReference type="Proteomes" id="UP000051574"/>
    </source>
</evidence>
<dbReference type="GO" id="GO:0006888">
    <property type="term" value="P:endoplasmic reticulum to Golgi vesicle-mediated transport"/>
    <property type="evidence" value="ECO:0007669"/>
    <property type="project" value="TreeGrafter"/>
</dbReference>
<dbReference type="Gene3D" id="1.10.472.80">
    <property type="entry name" value="Ypt/Rab-GAP domain of gyp1p, domain 3"/>
    <property type="match status" value="1"/>
</dbReference>
<sequence length="401" mass="47532">MESESNSIGTNADEESFLLLNDDNYNEGKRTRTNSASGDSKENDDDEILDTRSELKFDEELETPEEKTKLQRIKEALANSNPKLETWRNLAIEKYGLVNDLQRRRIWPLLLNIDPDCDEKVPSLEELSDHSEYNQVVLDVNRSLKRFPPGIPYMQRLALQDQLTVLILRVIMKYPHLRYYQGYHDVAITFLLVVGEVAAFKIMEVLSMYHLRECMETTMEKTSYRLNYIYPIIQKADKRLYDHMDSAGVGTMFALPWYLTWFGHSLNQYRDVVRLYDFFLASPPLMPLYVAAALVIYRRQEVLSEPCDMASIHCLLSQIPDNLDFEEILVSASKYYEKYPPDKMEKEVKKRIQKEIDQRKKEEWLRKQNRNRHNNWIRLHNYIPHWLLLHYRNKYGILFAT</sequence>
<dbReference type="SUPFAM" id="SSF47923">
    <property type="entry name" value="Ypt/Rab-GAP domain of gyp1p"/>
    <property type="match status" value="2"/>
</dbReference>
<dbReference type="AlphaFoldDB" id="A0A0T6AUY3"/>
<dbReference type="InterPro" id="IPR035969">
    <property type="entry name" value="Rab-GAP_TBC_sf"/>
</dbReference>
<keyword evidence="5" id="KW-1185">Reference proteome</keyword>
<dbReference type="OrthoDB" id="206700at2759"/>
<feature type="compositionally biased region" description="Polar residues" evidence="2">
    <location>
        <begin position="1"/>
        <end position="10"/>
    </location>
</feature>
<dbReference type="SMART" id="SM00164">
    <property type="entry name" value="TBC"/>
    <property type="match status" value="1"/>
</dbReference>
<organism evidence="4 5">
    <name type="scientific">Oryctes borbonicus</name>
    <dbReference type="NCBI Taxonomy" id="1629725"/>
    <lineage>
        <taxon>Eukaryota</taxon>
        <taxon>Metazoa</taxon>
        <taxon>Ecdysozoa</taxon>
        <taxon>Arthropoda</taxon>
        <taxon>Hexapoda</taxon>
        <taxon>Insecta</taxon>
        <taxon>Pterygota</taxon>
        <taxon>Neoptera</taxon>
        <taxon>Endopterygota</taxon>
        <taxon>Coleoptera</taxon>
        <taxon>Polyphaga</taxon>
        <taxon>Scarabaeiformia</taxon>
        <taxon>Scarabaeidae</taxon>
        <taxon>Dynastinae</taxon>
        <taxon>Oryctes</taxon>
    </lineage>
</organism>
<gene>
    <name evidence="4" type="ORF">AMK59_6660</name>
</gene>
<proteinExistence type="predicted"/>
<evidence type="ECO:0000256" key="2">
    <source>
        <dbReference type="SAM" id="MobiDB-lite"/>
    </source>
</evidence>
<evidence type="ECO:0000259" key="3">
    <source>
        <dbReference type="PROSITE" id="PS50086"/>
    </source>
</evidence>
<dbReference type="EMBL" id="LJIG01022744">
    <property type="protein sequence ID" value="KRT78943.1"/>
    <property type="molecule type" value="Genomic_DNA"/>
</dbReference>
<dbReference type="PANTHER" id="PTHR20913:SF7">
    <property type="entry name" value="RE60063P"/>
    <property type="match status" value="1"/>
</dbReference>
<dbReference type="FunFam" id="1.10.8.1310:FF:000001">
    <property type="entry name" value="TBC1 domain family, member 20"/>
    <property type="match status" value="1"/>
</dbReference>
<dbReference type="InterPro" id="IPR045913">
    <property type="entry name" value="TBC20/Gyp8-like"/>
</dbReference>
<feature type="region of interest" description="Disordered" evidence="2">
    <location>
        <begin position="1"/>
        <end position="66"/>
    </location>
</feature>
<dbReference type="Proteomes" id="UP000051574">
    <property type="component" value="Unassembled WGS sequence"/>
</dbReference>
<accession>A0A0T6AUY3</accession>
<dbReference type="GO" id="GO:0005096">
    <property type="term" value="F:GTPase activator activity"/>
    <property type="evidence" value="ECO:0007669"/>
    <property type="project" value="UniProtKB-KW"/>
</dbReference>
<evidence type="ECO:0000313" key="4">
    <source>
        <dbReference type="EMBL" id="KRT78943.1"/>
    </source>
</evidence>
<evidence type="ECO:0000256" key="1">
    <source>
        <dbReference type="ARBA" id="ARBA00022468"/>
    </source>
</evidence>
<protein>
    <submittedName>
        <fullName evidence="4">GTPase activator protein</fullName>
    </submittedName>
</protein>
<feature type="compositionally biased region" description="Basic and acidic residues" evidence="2">
    <location>
        <begin position="49"/>
        <end position="66"/>
    </location>
</feature>
<dbReference type="Gene3D" id="1.10.8.1310">
    <property type="match status" value="1"/>
</dbReference>
<dbReference type="Pfam" id="PF00566">
    <property type="entry name" value="RabGAP-TBC"/>
    <property type="match status" value="1"/>
</dbReference>
<reference evidence="4 5" key="1">
    <citation type="submission" date="2015-09" db="EMBL/GenBank/DDBJ databases">
        <title>Draft genome of the scarab beetle Oryctes borbonicus.</title>
        <authorList>
            <person name="Meyer J.M."/>
            <person name="Markov G.V."/>
            <person name="Baskaran P."/>
            <person name="Herrmann M."/>
            <person name="Sommer R.J."/>
            <person name="Roedelsperger C."/>
        </authorList>
    </citation>
    <scope>NUCLEOTIDE SEQUENCE [LARGE SCALE GENOMIC DNA]</scope>
    <source>
        <strain evidence="4">OB123</strain>
        <tissue evidence="4">Whole animal</tissue>
    </source>
</reference>
<feature type="non-terminal residue" evidence="4">
    <location>
        <position position="401"/>
    </location>
</feature>